<dbReference type="HAMAP" id="MF_01401">
    <property type="entry name" value="MsrA"/>
    <property type="match status" value="1"/>
</dbReference>
<dbReference type="STRING" id="505317.OA57_02865"/>
<evidence type="ECO:0000256" key="2">
    <source>
        <dbReference type="ARBA" id="ARBA00047806"/>
    </source>
</evidence>
<dbReference type="InterPro" id="IPR036509">
    <property type="entry name" value="Met_Sox_Rdtase_MsrA_sf"/>
</dbReference>
<comment type="catalytic activity">
    <reaction evidence="3 4">
        <text>[thioredoxin]-disulfide + L-methionine + H2O = L-methionine (S)-S-oxide + [thioredoxin]-dithiol</text>
        <dbReference type="Rhea" id="RHEA:19993"/>
        <dbReference type="Rhea" id="RHEA-COMP:10698"/>
        <dbReference type="Rhea" id="RHEA-COMP:10700"/>
        <dbReference type="ChEBI" id="CHEBI:15377"/>
        <dbReference type="ChEBI" id="CHEBI:29950"/>
        <dbReference type="ChEBI" id="CHEBI:50058"/>
        <dbReference type="ChEBI" id="CHEBI:57844"/>
        <dbReference type="ChEBI" id="CHEBI:58772"/>
        <dbReference type="EC" id="1.8.4.11"/>
    </reaction>
</comment>
<evidence type="ECO:0000256" key="4">
    <source>
        <dbReference type="HAMAP-Rule" id="MF_01401"/>
    </source>
</evidence>
<evidence type="ECO:0000259" key="5">
    <source>
        <dbReference type="Pfam" id="PF01625"/>
    </source>
</evidence>
<dbReference type="SUPFAM" id="SSF55068">
    <property type="entry name" value="Peptide methionine sulfoxide reductase"/>
    <property type="match status" value="1"/>
</dbReference>
<organism evidence="6 7">
    <name type="scientific">Chelonobacter oris</name>
    <dbReference type="NCBI Taxonomy" id="505317"/>
    <lineage>
        <taxon>Bacteria</taxon>
        <taxon>Pseudomonadati</taxon>
        <taxon>Pseudomonadota</taxon>
        <taxon>Gammaproteobacteria</taxon>
        <taxon>Pasteurellales</taxon>
        <taxon>Pasteurellaceae</taxon>
        <taxon>Chelonobacter</taxon>
    </lineage>
</organism>
<dbReference type="Pfam" id="PF01625">
    <property type="entry name" value="PMSR"/>
    <property type="match status" value="1"/>
</dbReference>
<reference evidence="6 7" key="1">
    <citation type="submission" date="2014-11" db="EMBL/GenBank/DDBJ databases">
        <title>Draft genome sequence of Chelonobacter oris 1662T, associated with respiratory disease in Hermann's Tortoises.</title>
        <authorList>
            <person name="Kudirkiene E."/>
            <person name="Hansen M.J."/>
            <person name="Bojesen A.M."/>
        </authorList>
    </citation>
    <scope>NUCLEOTIDE SEQUENCE [LARGE SCALE GENOMIC DNA]</scope>
    <source>
        <strain evidence="6 7">1662</strain>
    </source>
</reference>
<dbReference type="PANTHER" id="PTHR43774:SF1">
    <property type="entry name" value="PEPTIDE METHIONINE SULFOXIDE REDUCTASE MSRA 2"/>
    <property type="match status" value="1"/>
</dbReference>
<dbReference type="EMBL" id="JSUM01000003">
    <property type="protein sequence ID" value="KGQ71186.1"/>
    <property type="molecule type" value="Genomic_DNA"/>
</dbReference>
<evidence type="ECO:0000256" key="3">
    <source>
        <dbReference type="ARBA" id="ARBA00048782"/>
    </source>
</evidence>
<dbReference type="NCBIfam" id="TIGR00401">
    <property type="entry name" value="msrA"/>
    <property type="match status" value="1"/>
</dbReference>
<evidence type="ECO:0000313" key="7">
    <source>
        <dbReference type="Proteomes" id="UP000030380"/>
    </source>
</evidence>
<dbReference type="Proteomes" id="UP000030380">
    <property type="component" value="Unassembled WGS sequence"/>
</dbReference>
<dbReference type="GO" id="GO:0008113">
    <property type="term" value="F:peptide-methionine (S)-S-oxide reductase activity"/>
    <property type="evidence" value="ECO:0007669"/>
    <property type="project" value="UniProtKB-UniRule"/>
</dbReference>
<comment type="catalytic activity">
    <reaction evidence="2 4">
        <text>L-methionyl-[protein] + [thioredoxin]-disulfide + H2O = L-methionyl-(S)-S-oxide-[protein] + [thioredoxin]-dithiol</text>
        <dbReference type="Rhea" id="RHEA:14217"/>
        <dbReference type="Rhea" id="RHEA-COMP:10698"/>
        <dbReference type="Rhea" id="RHEA-COMP:10700"/>
        <dbReference type="Rhea" id="RHEA-COMP:12313"/>
        <dbReference type="Rhea" id="RHEA-COMP:12315"/>
        <dbReference type="ChEBI" id="CHEBI:15377"/>
        <dbReference type="ChEBI" id="CHEBI:16044"/>
        <dbReference type="ChEBI" id="CHEBI:29950"/>
        <dbReference type="ChEBI" id="CHEBI:44120"/>
        <dbReference type="ChEBI" id="CHEBI:50058"/>
        <dbReference type="EC" id="1.8.4.11"/>
    </reaction>
</comment>
<dbReference type="InterPro" id="IPR002569">
    <property type="entry name" value="Met_Sox_Rdtase_MsrA_dom"/>
</dbReference>
<proteinExistence type="inferred from homology"/>
<evidence type="ECO:0000313" key="6">
    <source>
        <dbReference type="EMBL" id="KGQ71186.1"/>
    </source>
</evidence>
<dbReference type="AlphaFoldDB" id="A0A0A3APD9"/>
<gene>
    <name evidence="4" type="primary">msrA</name>
    <name evidence="6" type="ORF">OA57_02865</name>
</gene>
<accession>A0A0A3APD9</accession>
<protein>
    <recommendedName>
        <fullName evidence="4">Peptide methionine sulfoxide reductase MsrA</fullName>
        <shortName evidence="4">Protein-methionine-S-oxide reductase</shortName>
        <ecNumber evidence="4">1.8.4.11</ecNumber>
    </recommendedName>
    <alternativeName>
        <fullName evidence="4">Peptide-methionine (S)-S-oxide reductase</fullName>
        <shortName evidence="4">Peptide Met(O) reductase</shortName>
    </alternativeName>
</protein>
<dbReference type="GO" id="GO:0033744">
    <property type="term" value="F:L-methionine:thioredoxin-disulfide S-oxidoreductase activity"/>
    <property type="evidence" value="ECO:0007669"/>
    <property type="project" value="RHEA"/>
</dbReference>
<evidence type="ECO:0000256" key="1">
    <source>
        <dbReference type="ARBA" id="ARBA00023002"/>
    </source>
</evidence>
<dbReference type="RefSeq" id="WP_034613181.1">
    <property type="nucleotide sequence ID" value="NZ_JSUM01000003.1"/>
</dbReference>
<comment type="caution">
    <text evidence="6">The sequence shown here is derived from an EMBL/GenBank/DDBJ whole genome shotgun (WGS) entry which is preliminary data.</text>
</comment>
<keyword evidence="1 4" id="KW-0560">Oxidoreductase</keyword>
<dbReference type="OrthoDB" id="4174719at2"/>
<name>A0A0A3APD9_9PAST</name>
<keyword evidence="7" id="KW-1185">Reference proteome</keyword>
<dbReference type="Gene3D" id="3.30.1060.10">
    <property type="entry name" value="Peptide methionine sulphoxide reductase MsrA"/>
    <property type="match status" value="1"/>
</dbReference>
<dbReference type="EC" id="1.8.4.11" evidence="4"/>
<feature type="active site" evidence="4">
    <location>
        <position position="10"/>
    </location>
</feature>
<comment type="similarity">
    <text evidence="4">Belongs to the MsrA Met sulfoxide reductase family.</text>
</comment>
<comment type="function">
    <text evidence="4">Has an important function as a repair enzyme for proteins that have been inactivated by oxidation. Catalyzes the reversible oxidation-reduction of methionine sulfoxide in proteins to methionine.</text>
</comment>
<feature type="domain" description="Peptide methionine sulphoxide reductase MsrA" evidence="5">
    <location>
        <begin position="3"/>
        <end position="153"/>
    </location>
</feature>
<sequence>MQTAILAGGCFWCIEAVYNQINGVQSAVSGYIGGHAANPTYRQVCDTDSGHAEAVKIEFDPSVIDYQALLEIFFAIHNPTELNRQGNDIGTQYRSEIFYLNEQQKQLAERMIAELQPHFSRPIVTKLSPVTTFYPAEAYHQGYFRQNPNSGYCSIVVAPKYLKAKMTFSQYWKNGDNA</sequence>
<dbReference type="PANTHER" id="PTHR43774">
    <property type="entry name" value="PEPTIDE METHIONINE SULFOXIDE REDUCTASE"/>
    <property type="match status" value="1"/>
</dbReference>